<protein>
    <submittedName>
        <fullName evidence="2">Uncharacterized protein</fullName>
    </submittedName>
</protein>
<dbReference type="Proteomes" id="UP001497480">
    <property type="component" value="Unassembled WGS sequence"/>
</dbReference>
<keyword evidence="3" id="KW-1185">Reference proteome</keyword>
<reference evidence="2 3" key="1">
    <citation type="submission" date="2024-03" db="EMBL/GenBank/DDBJ databases">
        <authorList>
            <person name="Martinez-Hernandez J."/>
        </authorList>
    </citation>
    <scope>NUCLEOTIDE SEQUENCE [LARGE SCALE GENOMIC DNA]</scope>
</reference>
<comment type="caution">
    <text evidence="2">The sequence shown here is derived from an EMBL/GenBank/DDBJ whole genome shotgun (WGS) entry which is preliminary data.</text>
</comment>
<sequence>MGYPTPQVSWMGYPSSLWKTSMASTTMGKTWTLSTTMENVNRIIRDIVSDFSDEDEIEFCGEEEEDVEVDSNEGDGNVTYANPSSFFRVTDSEGGRDY</sequence>
<evidence type="ECO:0000256" key="1">
    <source>
        <dbReference type="SAM" id="MobiDB-lite"/>
    </source>
</evidence>
<gene>
    <name evidence="2" type="ORF">LLUT_LOCUS488</name>
</gene>
<dbReference type="EMBL" id="CAXHTB010000001">
    <property type="protein sequence ID" value="CAL0299428.1"/>
    <property type="molecule type" value="Genomic_DNA"/>
</dbReference>
<evidence type="ECO:0000313" key="2">
    <source>
        <dbReference type="EMBL" id="CAL0299428.1"/>
    </source>
</evidence>
<proteinExistence type="predicted"/>
<organism evidence="2 3">
    <name type="scientific">Lupinus luteus</name>
    <name type="common">European yellow lupine</name>
    <dbReference type="NCBI Taxonomy" id="3873"/>
    <lineage>
        <taxon>Eukaryota</taxon>
        <taxon>Viridiplantae</taxon>
        <taxon>Streptophyta</taxon>
        <taxon>Embryophyta</taxon>
        <taxon>Tracheophyta</taxon>
        <taxon>Spermatophyta</taxon>
        <taxon>Magnoliopsida</taxon>
        <taxon>eudicotyledons</taxon>
        <taxon>Gunneridae</taxon>
        <taxon>Pentapetalae</taxon>
        <taxon>rosids</taxon>
        <taxon>fabids</taxon>
        <taxon>Fabales</taxon>
        <taxon>Fabaceae</taxon>
        <taxon>Papilionoideae</taxon>
        <taxon>50 kb inversion clade</taxon>
        <taxon>genistoids sensu lato</taxon>
        <taxon>core genistoids</taxon>
        <taxon>Genisteae</taxon>
        <taxon>Lupinus</taxon>
    </lineage>
</organism>
<name>A0AAV1VR05_LUPLU</name>
<accession>A0AAV1VR05</accession>
<feature type="region of interest" description="Disordered" evidence="1">
    <location>
        <begin position="63"/>
        <end position="98"/>
    </location>
</feature>
<feature type="compositionally biased region" description="Acidic residues" evidence="1">
    <location>
        <begin position="63"/>
        <end position="73"/>
    </location>
</feature>
<dbReference type="AlphaFoldDB" id="A0AAV1VR05"/>
<evidence type="ECO:0000313" key="3">
    <source>
        <dbReference type="Proteomes" id="UP001497480"/>
    </source>
</evidence>